<reference evidence="5" key="1">
    <citation type="journal article" date="2015" name="Nature">
        <title>Complex archaea that bridge the gap between prokaryotes and eukaryotes.</title>
        <authorList>
            <person name="Spang A."/>
            <person name="Saw J.H."/>
            <person name="Jorgensen S.L."/>
            <person name="Zaremba-Niedzwiedzka K."/>
            <person name="Martijn J."/>
            <person name="Lind A.E."/>
            <person name="van Eijk R."/>
            <person name="Schleper C."/>
            <person name="Guy L."/>
            <person name="Ettema T.J."/>
        </authorList>
    </citation>
    <scope>NUCLEOTIDE SEQUENCE</scope>
</reference>
<evidence type="ECO:0000256" key="3">
    <source>
        <dbReference type="ARBA" id="ARBA00023274"/>
    </source>
</evidence>
<sequence length="68" mass="7980">MGIKVSPKSNESIGSVLKRLRKLCEKEGLMRDIRRQEAYEKPSEKRRRAAHRSKSRTRQANQEATNHF</sequence>
<name>A0A0F9L2V2_9ZZZZ</name>
<protein>
    <recommendedName>
        <fullName evidence="6">30S ribosomal protein S21</fullName>
    </recommendedName>
</protein>
<dbReference type="EMBL" id="LAZR01008021">
    <property type="protein sequence ID" value="KKM81431.1"/>
    <property type="molecule type" value="Genomic_DNA"/>
</dbReference>
<keyword evidence="2" id="KW-0689">Ribosomal protein</keyword>
<dbReference type="HAMAP" id="MF_00358">
    <property type="entry name" value="Ribosomal_bS21"/>
    <property type="match status" value="1"/>
</dbReference>
<proteinExistence type="inferred from homology"/>
<feature type="compositionally biased region" description="Basic and acidic residues" evidence="4">
    <location>
        <begin position="34"/>
        <end position="43"/>
    </location>
</feature>
<evidence type="ECO:0000313" key="5">
    <source>
        <dbReference type="EMBL" id="KKM81431.1"/>
    </source>
</evidence>
<evidence type="ECO:0000256" key="1">
    <source>
        <dbReference type="ARBA" id="ARBA00006640"/>
    </source>
</evidence>
<dbReference type="NCBIfam" id="TIGR00030">
    <property type="entry name" value="S21p"/>
    <property type="match status" value="1"/>
</dbReference>
<dbReference type="Pfam" id="PF01165">
    <property type="entry name" value="Ribosomal_S21"/>
    <property type="match status" value="1"/>
</dbReference>
<evidence type="ECO:0000256" key="2">
    <source>
        <dbReference type="ARBA" id="ARBA00022980"/>
    </source>
</evidence>
<dbReference type="GO" id="GO:1990904">
    <property type="term" value="C:ribonucleoprotein complex"/>
    <property type="evidence" value="ECO:0007669"/>
    <property type="project" value="UniProtKB-KW"/>
</dbReference>
<feature type="compositionally biased region" description="Polar residues" evidence="4">
    <location>
        <begin position="59"/>
        <end position="68"/>
    </location>
</feature>
<dbReference type="Gene3D" id="1.20.5.1150">
    <property type="entry name" value="Ribosomal protein S8"/>
    <property type="match status" value="1"/>
</dbReference>
<comment type="caution">
    <text evidence="5">The sequence shown here is derived from an EMBL/GenBank/DDBJ whole genome shotgun (WGS) entry which is preliminary data.</text>
</comment>
<dbReference type="InterPro" id="IPR038380">
    <property type="entry name" value="Ribosomal_bS21_sf"/>
</dbReference>
<gene>
    <name evidence="5" type="ORF">LCGC14_1329900</name>
</gene>
<dbReference type="GO" id="GO:0003735">
    <property type="term" value="F:structural constituent of ribosome"/>
    <property type="evidence" value="ECO:0007669"/>
    <property type="project" value="InterPro"/>
</dbReference>
<evidence type="ECO:0008006" key="6">
    <source>
        <dbReference type="Google" id="ProtNLM"/>
    </source>
</evidence>
<dbReference type="GO" id="GO:0006412">
    <property type="term" value="P:translation"/>
    <property type="evidence" value="ECO:0007669"/>
    <property type="project" value="InterPro"/>
</dbReference>
<organism evidence="5">
    <name type="scientific">marine sediment metagenome</name>
    <dbReference type="NCBI Taxonomy" id="412755"/>
    <lineage>
        <taxon>unclassified sequences</taxon>
        <taxon>metagenomes</taxon>
        <taxon>ecological metagenomes</taxon>
    </lineage>
</organism>
<keyword evidence="3" id="KW-0687">Ribonucleoprotein</keyword>
<accession>A0A0F9L2V2</accession>
<comment type="similarity">
    <text evidence="1">Belongs to the bacterial ribosomal protein bS21 family.</text>
</comment>
<dbReference type="GO" id="GO:0005840">
    <property type="term" value="C:ribosome"/>
    <property type="evidence" value="ECO:0007669"/>
    <property type="project" value="UniProtKB-KW"/>
</dbReference>
<dbReference type="InterPro" id="IPR001911">
    <property type="entry name" value="Ribosomal_bS21"/>
</dbReference>
<feature type="compositionally biased region" description="Basic residues" evidence="4">
    <location>
        <begin position="44"/>
        <end position="57"/>
    </location>
</feature>
<feature type="region of interest" description="Disordered" evidence="4">
    <location>
        <begin position="34"/>
        <end position="68"/>
    </location>
</feature>
<evidence type="ECO:0000256" key="4">
    <source>
        <dbReference type="SAM" id="MobiDB-lite"/>
    </source>
</evidence>
<dbReference type="AlphaFoldDB" id="A0A0F9L2V2"/>